<sequence>MMCSSRIRIPFGQHNLMSNVNQFELLDQPAPSLSDMVFGFLEDGESWSESGSSEGYHESKIMDLEEEEEEEENNSNVEENRSFWENQHQLLHATLCRTSSLESSIRSITKDALKERQMAGNCGCGRPMAAGCRSCLMAEVSSRLRNAGHNSAICKTKWRSSPDIPAGEHTFMDVIDNTVSKRGEVRVIIELNFRAEFEMAKASEEYNQLVHRLPEVFVGKVERLNSVIKTLCLAAKKCMKEKKMHLGPWRKQRYMQAKWLATACERAPSTPPLSTGHSSRLLRPKASMLTVDLKEMLPNVHCTAATVVW</sequence>
<feature type="compositionally biased region" description="Acidic residues" evidence="1">
    <location>
        <begin position="64"/>
        <end position="73"/>
    </location>
</feature>
<reference evidence="2" key="1">
    <citation type="journal article" date="2020" name="bioRxiv">
        <title>Hybrid origin of Populus tomentosa Carr. identified through genome sequencing and phylogenomic analysis.</title>
        <authorList>
            <person name="An X."/>
            <person name="Gao K."/>
            <person name="Chen Z."/>
            <person name="Li J."/>
            <person name="Yang X."/>
            <person name="Yang X."/>
            <person name="Zhou J."/>
            <person name="Guo T."/>
            <person name="Zhao T."/>
            <person name="Huang S."/>
            <person name="Miao D."/>
            <person name="Khan W.U."/>
            <person name="Rao P."/>
            <person name="Ye M."/>
            <person name="Lei B."/>
            <person name="Liao W."/>
            <person name="Wang J."/>
            <person name="Ji L."/>
            <person name="Li Y."/>
            <person name="Guo B."/>
            <person name="Mustafa N.S."/>
            <person name="Li S."/>
            <person name="Yun Q."/>
            <person name="Keller S.R."/>
            <person name="Mao J."/>
            <person name="Zhang R."/>
            <person name="Strauss S.H."/>
        </authorList>
    </citation>
    <scope>NUCLEOTIDE SEQUENCE</scope>
    <source>
        <strain evidence="2">GM15</strain>
        <tissue evidence="2">Leaf</tissue>
    </source>
</reference>
<evidence type="ECO:0000313" key="3">
    <source>
        <dbReference type="Proteomes" id="UP000886885"/>
    </source>
</evidence>
<dbReference type="AlphaFoldDB" id="A0A8X7YPN9"/>
<dbReference type="PANTHER" id="PTHR31579:SF2">
    <property type="entry name" value="DUF506 FAMILY PROTEIN"/>
    <property type="match status" value="1"/>
</dbReference>
<evidence type="ECO:0000313" key="2">
    <source>
        <dbReference type="EMBL" id="KAG6754871.1"/>
    </source>
</evidence>
<dbReference type="NCBIfam" id="TIGR01615">
    <property type="entry name" value="A_thal_3542"/>
    <property type="match status" value="1"/>
</dbReference>
<name>A0A8X7YPN9_POPTO</name>
<protein>
    <submittedName>
        <fullName evidence="2">Uncharacterized protein</fullName>
    </submittedName>
</protein>
<dbReference type="EMBL" id="JAAWWB010000022">
    <property type="protein sequence ID" value="KAG6754871.1"/>
    <property type="molecule type" value="Genomic_DNA"/>
</dbReference>
<dbReference type="PANTHER" id="PTHR31579">
    <property type="entry name" value="OS03G0796600 PROTEIN"/>
    <property type="match status" value="1"/>
</dbReference>
<dbReference type="OrthoDB" id="691424at2759"/>
<evidence type="ECO:0000256" key="1">
    <source>
        <dbReference type="SAM" id="MobiDB-lite"/>
    </source>
</evidence>
<dbReference type="Pfam" id="PF04720">
    <property type="entry name" value="PDDEXK_6"/>
    <property type="match status" value="1"/>
</dbReference>
<feature type="region of interest" description="Disordered" evidence="1">
    <location>
        <begin position="45"/>
        <end position="79"/>
    </location>
</feature>
<keyword evidence="3" id="KW-1185">Reference proteome</keyword>
<dbReference type="InterPro" id="IPR006502">
    <property type="entry name" value="PDDEXK-like"/>
</dbReference>
<gene>
    <name evidence="2" type="ORF">POTOM_040672</name>
</gene>
<comment type="caution">
    <text evidence="2">The sequence shown here is derived from an EMBL/GenBank/DDBJ whole genome shotgun (WGS) entry which is preliminary data.</text>
</comment>
<organism evidence="2 3">
    <name type="scientific">Populus tomentosa</name>
    <name type="common">Chinese white poplar</name>
    <dbReference type="NCBI Taxonomy" id="118781"/>
    <lineage>
        <taxon>Eukaryota</taxon>
        <taxon>Viridiplantae</taxon>
        <taxon>Streptophyta</taxon>
        <taxon>Embryophyta</taxon>
        <taxon>Tracheophyta</taxon>
        <taxon>Spermatophyta</taxon>
        <taxon>Magnoliopsida</taxon>
        <taxon>eudicotyledons</taxon>
        <taxon>Gunneridae</taxon>
        <taxon>Pentapetalae</taxon>
        <taxon>rosids</taxon>
        <taxon>fabids</taxon>
        <taxon>Malpighiales</taxon>
        <taxon>Salicaceae</taxon>
        <taxon>Saliceae</taxon>
        <taxon>Populus</taxon>
    </lineage>
</organism>
<dbReference type="Proteomes" id="UP000886885">
    <property type="component" value="Chromosome 11D"/>
</dbReference>
<accession>A0A8X7YPN9</accession>
<proteinExistence type="predicted"/>